<dbReference type="OrthoDB" id="3469168at2"/>
<organism evidence="3 4">
    <name type="scientific">Methylomonas koyamae</name>
    <dbReference type="NCBI Taxonomy" id="702114"/>
    <lineage>
        <taxon>Bacteria</taxon>
        <taxon>Pseudomonadati</taxon>
        <taxon>Pseudomonadota</taxon>
        <taxon>Gammaproteobacteria</taxon>
        <taxon>Methylococcales</taxon>
        <taxon>Methylococcaceae</taxon>
        <taxon>Methylomonas</taxon>
    </lineage>
</organism>
<comment type="caution">
    <text evidence="3">The sequence shown here is derived from an EMBL/GenBank/DDBJ whole genome shotgun (WGS) entry which is preliminary data.</text>
</comment>
<reference evidence="4" key="1">
    <citation type="submission" date="2016-03" db="EMBL/GenBank/DDBJ databases">
        <authorList>
            <person name="Heylen K."/>
            <person name="De Vos P."/>
            <person name="Vekeman B."/>
        </authorList>
    </citation>
    <scope>NUCLEOTIDE SEQUENCE [LARGE SCALE GENOMIC DNA]</scope>
    <source>
        <strain evidence="4">R-45383</strain>
    </source>
</reference>
<feature type="domain" description="Band 7" evidence="2">
    <location>
        <begin position="11"/>
        <end position="187"/>
    </location>
</feature>
<comment type="subcellular location">
    <subcellularLocation>
        <location evidence="1">Membrane</location>
        <topology evidence="1">Single-pass membrane protein</topology>
    </subcellularLocation>
</comment>
<dbReference type="Gene3D" id="3.30.479.30">
    <property type="entry name" value="Band 7 domain"/>
    <property type="match status" value="1"/>
</dbReference>
<dbReference type="InterPro" id="IPR036013">
    <property type="entry name" value="Band_7/SPFH_dom_sf"/>
</dbReference>
<evidence type="ECO:0000313" key="4">
    <source>
        <dbReference type="Proteomes" id="UP000077628"/>
    </source>
</evidence>
<evidence type="ECO:0000259" key="2">
    <source>
        <dbReference type="Pfam" id="PF01145"/>
    </source>
</evidence>
<dbReference type="Proteomes" id="UP000077628">
    <property type="component" value="Unassembled WGS sequence"/>
</dbReference>
<dbReference type="EMBL" id="LUUK01000037">
    <property type="protein sequence ID" value="OAI25593.1"/>
    <property type="molecule type" value="Genomic_DNA"/>
</dbReference>
<keyword evidence="4" id="KW-1185">Reference proteome</keyword>
<evidence type="ECO:0000313" key="3">
    <source>
        <dbReference type="EMBL" id="OAI25593.1"/>
    </source>
</evidence>
<dbReference type="GO" id="GO:0016020">
    <property type="term" value="C:membrane"/>
    <property type="evidence" value="ECO:0007669"/>
    <property type="project" value="UniProtKB-SubCell"/>
</dbReference>
<sequence>MLGIQYFKADSSTFVIKTVNGKVRKKGKGLSFFYNVATASIAAVPVSAQEAPFIFKLLTADFQSVTVQGQMTYRVAEPESMAEMLNYSLKNDGLTYVSEDPLKLPDRVIRIVQSIVQNKVQGTGLRDALKLGQTLVALLREQLAGDSPLAALGIVLLDVSISAVQPTPEMARALEAAAREAILKEADDAIYDRRKSAVEQERTIKEAELQTELSVQQKEQEIAESRILNERTIQRGKVETERECLQAEIAAETQRKELVVLNSENSRQQADAEAYAITERMKAFRELPVENLRAMALAKMEPEQLMAMAFESLAQNAGKIGELTITPDLFGQMLKKSVRP</sequence>
<protein>
    <submittedName>
        <fullName evidence="3">NrtR-regulated NrtX</fullName>
    </submittedName>
</protein>
<gene>
    <name evidence="3" type="ORF">A1355_19580</name>
</gene>
<accession>A0A177P830</accession>
<dbReference type="RefSeq" id="WP_064025040.1">
    <property type="nucleotide sequence ID" value="NZ_LUUK01000037.1"/>
</dbReference>
<proteinExistence type="predicted"/>
<dbReference type="InterPro" id="IPR001107">
    <property type="entry name" value="Band_7"/>
</dbReference>
<dbReference type="SUPFAM" id="SSF117892">
    <property type="entry name" value="Band 7/SPFH domain"/>
    <property type="match status" value="1"/>
</dbReference>
<name>A0A177P830_9GAMM</name>
<dbReference type="AlphaFoldDB" id="A0A177P830"/>
<dbReference type="Pfam" id="PF01145">
    <property type="entry name" value="Band_7"/>
    <property type="match status" value="1"/>
</dbReference>
<dbReference type="STRING" id="702114.A1355_19580"/>
<evidence type="ECO:0000256" key="1">
    <source>
        <dbReference type="ARBA" id="ARBA00004167"/>
    </source>
</evidence>